<dbReference type="PANTHER" id="PTHR40074">
    <property type="entry name" value="O-ACETYLTRANSFERASE WECH"/>
    <property type="match status" value="1"/>
</dbReference>
<feature type="domain" description="Acyltransferase 3" evidence="8">
    <location>
        <begin position="2"/>
        <end position="296"/>
    </location>
</feature>
<feature type="transmembrane region" description="Helical" evidence="7">
    <location>
        <begin position="112"/>
        <end position="130"/>
    </location>
</feature>
<reference evidence="9 10" key="1">
    <citation type="submission" date="2015-03" db="EMBL/GenBank/DDBJ databases">
        <authorList>
            <person name="Lepp D."/>
            <person name="Hassan Y.I."/>
            <person name="Li X.-Z."/>
            <person name="Zhou T."/>
        </authorList>
    </citation>
    <scope>NUCLEOTIDE SEQUENCE [LARGE SCALE GENOMIC DNA]</scope>
    <source>
        <strain evidence="9 10">Cr7-05</strain>
    </source>
</reference>
<organism evidence="9 10">
    <name type="scientific">Devosia psychrophila</name>
    <dbReference type="NCBI Taxonomy" id="728005"/>
    <lineage>
        <taxon>Bacteria</taxon>
        <taxon>Pseudomonadati</taxon>
        <taxon>Pseudomonadota</taxon>
        <taxon>Alphaproteobacteria</taxon>
        <taxon>Hyphomicrobiales</taxon>
        <taxon>Devosiaceae</taxon>
        <taxon>Devosia</taxon>
    </lineage>
</organism>
<accession>A0ABR5DUQ1</accession>
<name>A0ABR5DUQ1_9HYPH</name>
<protein>
    <recommendedName>
        <fullName evidence="8">Acyltransferase 3 domain-containing protein</fullName>
    </recommendedName>
</protein>
<keyword evidence="10" id="KW-1185">Reference proteome</keyword>
<evidence type="ECO:0000313" key="10">
    <source>
        <dbReference type="Proteomes" id="UP000033519"/>
    </source>
</evidence>
<dbReference type="EMBL" id="LAPV01000155">
    <property type="protein sequence ID" value="KKC31738.1"/>
    <property type="molecule type" value="Genomic_DNA"/>
</dbReference>
<evidence type="ECO:0000256" key="2">
    <source>
        <dbReference type="ARBA" id="ARBA00007400"/>
    </source>
</evidence>
<evidence type="ECO:0000256" key="1">
    <source>
        <dbReference type="ARBA" id="ARBA00004651"/>
    </source>
</evidence>
<evidence type="ECO:0000256" key="4">
    <source>
        <dbReference type="ARBA" id="ARBA00022692"/>
    </source>
</evidence>
<evidence type="ECO:0000256" key="5">
    <source>
        <dbReference type="ARBA" id="ARBA00022989"/>
    </source>
</evidence>
<keyword evidence="3" id="KW-1003">Cell membrane</keyword>
<feature type="transmembrane region" description="Helical" evidence="7">
    <location>
        <begin position="219"/>
        <end position="236"/>
    </location>
</feature>
<dbReference type="InterPro" id="IPR002656">
    <property type="entry name" value="Acyl_transf_3_dom"/>
</dbReference>
<evidence type="ECO:0000256" key="6">
    <source>
        <dbReference type="ARBA" id="ARBA00023136"/>
    </source>
</evidence>
<feature type="transmembrane region" description="Helical" evidence="7">
    <location>
        <begin position="33"/>
        <end position="50"/>
    </location>
</feature>
<evidence type="ECO:0000256" key="3">
    <source>
        <dbReference type="ARBA" id="ARBA00022475"/>
    </source>
</evidence>
<gene>
    <name evidence="9" type="ORF">WH91_17790</name>
</gene>
<feature type="transmembrane region" description="Helical" evidence="7">
    <location>
        <begin position="245"/>
        <end position="269"/>
    </location>
</feature>
<dbReference type="Proteomes" id="UP000033519">
    <property type="component" value="Unassembled WGS sequence"/>
</dbReference>
<comment type="caution">
    <text evidence="9">The sequence shown here is derived from an EMBL/GenBank/DDBJ whole genome shotgun (WGS) entry which is preliminary data.</text>
</comment>
<dbReference type="PANTHER" id="PTHR40074:SF2">
    <property type="entry name" value="O-ACETYLTRANSFERASE WECH"/>
    <property type="match status" value="1"/>
</dbReference>
<proteinExistence type="inferred from homology"/>
<evidence type="ECO:0000256" key="7">
    <source>
        <dbReference type="SAM" id="Phobius"/>
    </source>
</evidence>
<feature type="transmembrane region" description="Helical" evidence="7">
    <location>
        <begin position="187"/>
        <end position="207"/>
    </location>
</feature>
<keyword evidence="6 7" id="KW-0472">Membrane</keyword>
<dbReference type="Pfam" id="PF01757">
    <property type="entry name" value="Acyl_transf_3"/>
    <property type="match status" value="1"/>
</dbReference>
<keyword evidence="5 7" id="KW-1133">Transmembrane helix</keyword>
<keyword evidence="4 7" id="KW-0812">Transmembrane</keyword>
<feature type="transmembrane region" description="Helical" evidence="7">
    <location>
        <begin position="281"/>
        <end position="299"/>
    </location>
</feature>
<feature type="transmembrane region" description="Helical" evidence="7">
    <location>
        <begin position="70"/>
        <end position="92"/>
    </location>
</feature>
<comment type="similarity">
    <text evidence="2">Belongs to the acyltransferase 3 family.</text>
</comment>
<evidence type="ECO:0000313" key="9">
    <source>
        <dbReference type="EMBL" id="KKC31738.1"/>
    </source>
</evidence>
<comment type="subcellular location">
    <subcellularLocation>
        <location evidence="1">Cell membrane</location>
        <topology evidence="1">Multi-pass membrane protein</topology>
    </subcellularLocation>
</comment>
<evidence type="ECO:0000259" key="8">
    <source>
        <dbReference type="Pfam" id="PF01757"/>
    </source>
</evidence>
<sequence length="348" mass="38557">MAIVLVVFGHVLRGDREAGLPHSEQWFNTLDSAVYLVHIPMFFVVSGYFFERSVLRDGLLGSLKKRAIVLLYPLLVWSYITATFRLAAGSVTNRGAITPWEVLTYPFVLSDVYWFLWALFVIQTVVSFVVPFAKRRPATYLTLAAVAFGLQFIAPPSVYISSALHHLPNFIAGILLARWLGEKQLRLFMAFPALLIFALCEFLNISFNFGYADLTQKTVLELLAAVSLIVAIQCIYRSTARGQMAWLGALSMPIFVAHVIPAAAARIVLMKLGIEFSAVHLVIETAVGVLVPILLYVALSRMNMVKIAGLGPDLFRTGQRLVPEQAAFADVEKSENQTSTLRVRHPAG</sequence>
<feature type="transmembrane region" description="Helical" evidence="7">
    <location>
        <begin position="160"/>
        <end position="180"/>
    </location>
</feature>
<feature type="transmembrane region" description="Helical" evidence="7">
    <location>
        <begin position="137"/>
        <end position="154"/>
    </location>
</feature>